<dbReference type="InterPro" id="IPR000182">
    <property type="entry name" value="GNAT_dom"/>
</dbReference>
<evidence type="ECO:0000313" key="6">
    <source>
        <dbReference type="Proteomes" id="UP000019678"/>
    </source>
</evidence>
<name>A0A017SUC9_9BACT</name>
<dbReference type="RefSeq" id="WP_044250917.1">
    <property type="nucleotide sequence ID" value="NZ_ASRX01000105.1"/>
</dbReference>
<protein>
    <submittedName>
        <fullName evidence="5">Acetyltransferase, GNAT family</fullName>
    </submittedName>
</protein>
<evidence type="ECO:0000256" key="3">
    <source>
        <dbReference type="SAM" id="MobiDB-lite"/>
    </source>
</evidence>
<dbReference type="AlphaFoldDB" id="A0A017SUC9"/>
<evidence type="ECO:0000256" key="1">
    <source>
        <dbReference type="ARBA" id="ARBA00022679"/>
    </source>
</evidence>
<dbReference type="InterPro" id="IPR016181">
    <property type="entry name" value="Acyl_CoA_acyltransferase"/>
</dbReference>
<reference evidence="5 6" key="1">
    <citation type="submission" date="2013-05" db="EMBL/GenBank/DDBJ databases">
        <title>Genome assembly of Chondromyces apiculatus DSM 436.</title>
        <authorList>
            <person name="Sharma G."/>
            <person name="Khatri I."/>
            <person name="Kaur C."/>
            <person name="Mayilraj S."/>
            <person name="Subramanian S."/>
        </authorList>
    </citation>
    <scope>NUCLEOTIDE SEQUENCE [LARGE SCALE GENOMIC DNA]</scope>
    <source>
        <strain evidence="5 6">DSM 436</strain>
    </source>
</reference>
<evidence type="ECO:0000259" key="4">
    <source>
        <dbReference type="PROSITE" id="PS51186"/>
    </source>
</evidence>
<dbReference type="SUPFAM" id="SSF55729">
    <property type="entry name" value="Acyl-CoA N-acyltransferases (Nat)"/>
    <property type="match status" value="1"/>
</dbReference>
<dbReference type="OrthoDB" id="9802340at2"/>
<evidence type="ECO:0000256" key="2">
    <source>
        <dbReference type="ARBA" id="ARBA00023315"/>
    </source>
</evidence>
<dbReference type="Proteomes" id="UP000019678">
    <property type="component" value="Unassembled WGS sequence"/>
</dbReference>
<feature type="domain" description="N-acetyltransferase" evidence="4">
    <location>
        <begin position="11"/>
        <end position="163"/>
    </location>
</feature>
<dbReference type="EMBL" id="ASRX01000105">
    <property type="protein sequence ID" value="EYF00568.1"/>
    <property type="molecule type" value="Genomic_DNA"/>
</dbReference>
<proteinExistence type="predicted"/>
<evidence type="ECO:0000313" key="5">
    <source>
        <dbReference type="EMBL" id="EYF00568.1"/>
    </source>
</evidence>
<feature type="region of interest" description="Disordered" evidence="3">
    <location>
        <begin position="177"/>
        <end position="218"/>
    </location>
</feature>
<dbReference type="InterPro" id="IPR050832">
    <property type="entry name" value="Bact_Acetyltransf"/>
</dbReference>
<dbReference type="Pfam" id="PF00583">
    <property type="entry name" value="Acetyltransf_1"/>
    <property type="match status" value="1"/>
</dbReference>
<dbReference type="Gene3D" id="3.40.630.30">
    <property type="match status" value="1"/>
</dbReference>
<comment type="caution">
    <text evidence="5">The sequence shown here is derived from an EMBL/GenBank/DDBJ whole genome shotgun (WGS) entry which is preliminary data.</text>
</comment>
<dbReference type="GO" id="GO:0016747">
    <property type="term" value="F:acyltransferase activity, transferring groups other than amino-acyl groups"/>
    <property type="evidence" value="ECO:0007669"/>
    <property type="project" value="InterPro"/>
</dbReference>
<dbReference type="STRING" id="1192034.CAP_0439"/>
<dbReference type="PANTHER" id="PTHR43877">
    <property type="entry name" value="AMINOALKYLPHOSPHONATE N-ACETYLTRANSFERASE-RELATED-RELATED"/>
    <property type="match status" value="1"/>
</dbReference>
<keyword evidence="1 5" id="KW-0808">Transferase</keyword>
<gene>
    <name evidence="5" type="ORF">CAP_0439</name>
</gene>
<dbReference type="CDD" id="cd04301">
    <property type="entry name" value="NAT_SF"/>
    <property type="match status" value="1"/>
</dbReference>
<dbReference type="eggNOG" id="COG0456">
    <property type="taxonomic scope" value="Bacteria"/>
</dbReference>
<accession>A0A017SUC9</accession>
<sequence length="218" mass="23437">MDAERTPPDRIRISRLQEAQLPALTEVEKTSAAMYQNLGADASAWKPRTAADIAALTKDHDVLVAEADHQVAGYLAWRDEAPGVARITQLAVHPDYQRFGVASRLLEALQESAGSHGLSHVVGHLQERAPWAAAFCRHAGLERAGEIVPEAVQRWREAQHTGDSGALSSPPAAGALVWMPIAHAPEPPDDEDDDSDESEADGSLVDDDAPTPQHGSRD</sequence>
<keyword evidence="6" id="KW-1185">Reference proteome</keyword>
<dbReference type="PROSITE" id="PS51186">
    <property type="entry name" value="GNAT"/>
    <property type="match status" value="1"/>
</dbReference>
<keyword evidence="2" id="KW-0012">Acyltransferase</keyword>
<organism evidence="5 6">
    <name type="scientific">Chondromyces apiculatus DSM 436</name>
    <dbReference type="NCBI Taxonomy" id="1192034"/>
    <lineage>
        <taxon>Bacteria</taxon>
        <taxon>Pseudomonadati</taxon>
        <taxon>Myxococcota</taxon>
        <taxon>Polyangia</taxon>
        <taxon>Polyangiales</taxon>
        <taxon>Polyangiaceae</taxon>
        <taxon>Chondromyces</taxon>
    </lineage>
</organism>
<feature type="compositionally biased region" description="Acidic residues" evidence="3">
    <location>
        <begin position="187"/>
        <end position="209"/>
    </location>
</feature>